<comment type="caution">
    <text evidence="2">The sequence shown here is derived from an EMBL/GenBank/DDBJ whole genome shotgun (WGS) entry which is preliminary data.</text>
</comment>
<dbReference type="Proteomes" id="UP000307943">
    <property type="component" value="Unassembled WGS sequence"/>
</dbReference>
<dbReference type="AlphaFoldDB" id="A0A5C4T514"/>
<protein>
    <recommendedName>
        <fullName evidence="4">DUF2759 family protein</fullName>
    </recommendedName>
</protein>
<evidence type="ECO:0000313" key="2">
    <source>
        <dbReference type="EMBL" id="TNJ63417.1"/>
    </source>
</evidence>
<evidence type="ECO:0000256" key="1">
    <source>
        <dbReference type="SAM" id="Phobius"/>
    </source>
</evidence>
<proteinExistence type="predicted"/>
<evidence type="ECO:0000313" key="3">
    <source>
        <dbReference type="Proteomes" id="UP000307943"/>
    </source>
</evidence>
<gene>
    <name evidence="2" type="ORF">FE784_25570</name>
</gene>
<feature type="transmembrane region" description="Helical" evidence="1">
    <location>
        <begin position="45"/>
        <end position="69"/>
    </location>
</feature>
<keyword evidence="3" id="KW-1185">Reference proteome</keyword>
<organism evidence="2 3">
    <name type="scientific">Paenibacillus hemerocallicola</name>
    <dbReference type="NCBI Taxonomy" id="1172614"/>
    <lineage>
        <taxon>Bacteria</taxon>
        <taxon>Bacillati</taxon>
        <taxon>Bacillota</taxon>
        <taxon>Bacilli</taxon>
        <taxon>Bacillales</taxon>
        <taxon>Paenibacillaceae</taxon>
        <taxon>Paenibacillus</taxon>
    </lineage>
</organism>
<sequence length="70" mass="7707">MFLADEAAAASASNFHTFDLFMILFTILLIVAVVRLVGAKVKNKFAIGFAAFSLFVFIVLDIFMVQGWMG</sequence>
<name>A0A5C4T514_9BACL</name>
<keyword evidence="1" id="KW-0472">Membrane</keyword>
<accession>A0A5C4T514</accession>
<keyword evidence="1" id="KW-0812">Transmembrane</keyword>
<keyword evidence="1" id="KW-1133">Transmembrane helix</keyword>
<dbReference type="OrthoDB" id="2679967at2"/>
<feature type="transmembrane region" description="Helical" evidence="1">
    <location>
        <begin position="20"/>
        <end position="38"/>
    </location>
</feature>
<reference evidence="2 3" key="1">
    <citation type="submission" date="2019-05" db="EMBL/GenBank/DDBJ databases">
        <title>We sequenced the genome of Paenibacillus hemerocallicola KCTC 33185 for further insight into its adaptation and study the phylogeny of Paenibacillus.</title>
        <authorList>
            <person name="Narsing Rao M.P."/>
        </authorList>
    </citation>
    <scope>NUCLEOTIDE SEQUENCE [LARGE SCALE GENOMIC DNA]</scope>
    <source>
        <strain evidence="2 3">KCTC 33185</strain>
    </source>
</reference>
<dbReference type="RefSeq" id="WP_139605102.1">
    <property type="nucleotide sequence ID" value="NZ_VDCQ01000043.1"/>
</dbReference>
<evidence type="ECO:0008006" key="4">
    <source>
        <dbReference type="Google" id="ProtNLM"/>
    </source>
</evidence>
<dbReference type="EMBL" id="VDCQ01000043">
    <property type="protein sequence ID" value="TNJ63417.1"/>
    <property type="molecule type" value="Genomic_DNA"/>
</dbReference>